<dbReference type="EMBL" id="GL379835">
    <property type="protein sequence ID" value="EGT51780.1"/>
    <property type="molecule type" value="Genomic_DNA"/>
</dbReference>
<evidence type="ECO:0000313" key="9">
    <source>
        <dbReference type="EMBL" id="EGT51780.1"/>
    </source>
</evidence>
<keyword evidence="10" id="KW-1185">Reference proteome</keyword>
<dbReference type="InterPro" id="IPR017907">
    <property type="entry name" value="Znf_RING_CS"/>
</dbReference>
<dbReference type="Proteomes" id="UP000008068">
    <property type="component" value="Unassembled WGS sequence"/>
</dbReference>
<dbReference type="InParanoid" id="G0N3R4"/>
<organism evidence="10">
    <name type="scientific">Caenorhabditis brenneri</name>
    <name type="common">Nematode worm</name>
    <dbReference type="NCBI Taxonomy" id="135651"/>
    <lineage>
        <taxon>Eukaryota</taxon>
        <taxon>Metazoa</taxon>
        <taxon>Ecdysozoa</taxon>
        <taxon>Nematoda</taxon>
        <taxon>Chromadorea</taxon>
        <taxon>Rhabditida</taxon>
        <taxon>Rhabditina</taxon>
        <taxon>Rhabditomorpha</taxon>
        <taxon>Rhabditoidea</taxon>
        <taxon>Rhabditidae</taxon>
        <taxon>Peloderinae</taxon>
        <taxon>Caenorhabditis</taxon>
    </lineage>
</organism>
<keyword evidence="2 4" id="KW-0863">Zinc-finger</keyword>
<keyword evidence="5" id="KW-0175">Coiled coil</keyword>
<dbReference type="SUPFAM" id="SSF57850">
    <property type="entry name" value="RING/U-box"/>
    <property type="match status" value="2"/>
</dbReference>
<dbReference type="PANTHER" id="PTHR25462">
    <property type="entry name" value="BONUS, ISOFORM C-RELATED"/>
    <property type="match status" value="1"/>
</dbReference>
<evidence type="ECO:0000256" key="6">
    <source>
        <dbReference type="SAM" id="MobiDB-lite"/>
    </source>
</evidence>
<sequence>MRLSTRVIKFKKDVPGSQMFDVKWNNLSSGVIINHDLPACFEIFSGTSLDQELCLVRVSYDPTKAPVKFDGYRMKMTFSDETNRIPTLTVKVKMVDTSDSEEHDQSVTHVFSESSAREESVECQVCLAPFSDHIEDNIPRILSACGHTICHSCAVNIQTMTSNRLVIACPFDRIITKAKAENLPRNFTIIELICERAEKEKRNEKIKAVKICENPINPCYENRKHESTRYCRTCEVDFCESCFLLVHSPKILSNHEFEPVPRHKFKIPQCPIHEDNIVAYICQDMKCNSIPFCCNTCKENFHENHLTIPIITIAEQYERDLRDLLKTLNSTKGELNKALGETKQNLESINKSVFGYQEMMKAIKKHFEQKTEEAYKRFDGLLDAKTDGLMKDEKKIVRDLKQIEEIKKEIEKTLKRKDTLFTQELLRKGKTLCKINLMPFSMPTLEEIVNPTSSETPPIQPTPTPSKMFISPPPTRVSTKEIKFKTDVAGSEMFEVKWKRSSAEVTITYDLPACFKIFCGKSEGFLAMIGTNLSVFPGLSCHSEVSSGSSLHEKVSLAKVSYDPTKAPTTFDKYGMFIKFSDTTSLISLLIVDVIMVNNLESEAHDLNVIRFFSKSANEESLDCKVCLAPFSDHIAGKVPRILPACGHTICHTCALTLQKLSTNKLSIRCPFDRTVTNVTAAKLPKNFAIVELVRERGERAELAEKKKAAEICEDPINPCYENPKHESTKYCKTCEVDFCDNCFLSAHSSKIFSNHQFDSVSHRRFRLLKCSDHSNQCISHFCIEKKCEASTPLCCNTCIESRHENHTMIPIEERAEDKERQLTKLLETLNSTEEKMSESLELAKKNVEIVSNNSDEYQGLITTIKLHFEQKTEEAIGRLNSLLESKNNGLVKVEKDVERDLEEIREAKKEIEKILERKETSLLLSQEIVEKGEALCKEANVVQFPMPRLQEIVDLPLPKTPTTPRRVLSPRTWFGS</sequence>
<dbReference type="InterPro" id="IPR013083">
    <property type="entry name" value="Znf_RING/FYVE/PHD"/>
</dbReference>
<dbReference type="Gene3D" id="3.30.160.60">
    <property type="entry name" value="Classic Zinc Finger"/>
    <property type="match status" value="2"/>
</dbReference>
<dbReference type="PROSITE" id="PS50119">
    <property type="entry name" value="ZF_BBOX"/>
    <property type="match status" value="2"/>
</dbReference>
<feature type="domain" description="RING-type" evidence="7">
    <location>
        <begin position="123"/>
        <end position="173"/>
    </location>
</feature>
<dbReference type="eggNOG" id="KOG4185">
    <property type="taxonomic scope" value="Eukaryota"/>
</dbReference>
<dbReference type="InterPro" id="IPR001841">
    <property type="entry name" value="Znf_RING"/>
</dbReference>
<dbReference type="GO" id="GO:0008270">
    <property type="term" value="F:zinc ion binding"/>
    <property type="evidence" value="ECO:0007669"/>
    <property type="project" value="UniProtKB-KW"/>
</dbReference>
<dbReference type="SMART" id="SM00184">
    <property type="entry name" value="RING"/>
    <property type="match status" value="2"/>
</dbReference>
<keyword evidence="3" id="KW-0862">Zinc</keyword>
<dbReference type="SUPFAM" id="SSF57845">
    <property type="entry name" value="B-box zinc-binding domain"/>
    <property type="match status" value="2"/>
</dbReference>
<name>G0N3R4_CAEBE</name>
<protein>
    <submittedName>
        <fullName evidence="9">Uncharacterized protein</fullName>
    </submittedName>
</protein>
<dbReference type="GO" id="GO:0005654">
    <property type="term" value="C:nucleoplasm"/>
    <property type="evidence" value="ECO:0007669"/>
    <property type="project" value="TreeGrafter"/>
</dbReference>
<evidence type="ECO:0000256" key="3">
    <source>
        <dbReference type="ARBA" id="ARBA00022833"/>
    </source>
</evidence>
<dbReference type="InterPro" id="IPR000315">
    <property type="entry name" value="Znf_B-box"/>
</dbReference>
<evidence type="ECO:0000256" key="4">
    <source>
        <dbReference type="PROSITE-ProRule" id="PRU00024"/>
    </source>
</evidence>
<proteinExistence type="predicted"/>
<dbReference type="STRING" id="135651.G0N3R4"/>
<dbReference type="Gene3D" id="4.10.830.40">
    <property type="match status" value="1"/>
</dbReference>
<dbReference type="OMA" id="WHWESAV"/>
<evidence type="ECO:0000313" key="10">
    <source>
        <dbReference type="Proteomes" id="UP000008068"/>
    </source>
</evidence>
<dbReference type="Pfam" id="PF13445">
    <property type="entry name" value="zf-RING_UBOX"/>
    <property type="match status" value="2"/>
</dbReference>
<reference evidence="10" key="1">
    <citation type="submission" date="2011-07" db="EMBL/GenBank/DDBJ databases">
        <authorList>
            <consortium name="Caenorhabditis brenneri Sequencing and Analysis Consortium"/>
            <person name="Wilson R.K."/>
        </authorList>
    </citation>
    <scope>NUCLEOTIDE SEQUENCE [LARGE SCALE GENOMIC DNA]</scope>
    <source>
        <strain evidence="10">PB2801</strain>
    </source>
</reference>
<evidence type="ECO:0000256" key="1">
    <source>
        <dbReference type="ARBA" id="ARBA00022723"/>
    </source>
</evidence>
<dbReference type="GO" id="GO:0061630">
    <property type="term" value="F:ubiquitin protein ligase activity"/>
    <property type="evidence" value="ECO:0007669"/>
    <property type="project" value="TreeGrafter"/>
</dbReference>
<feature type="domain" description="B box-type" evidence="8">
    <location>
        <begin position="715"/>
        <end position="761"/>
    </location>
</feature>
<dbReference type="OrthoDB" id="5800423at2759"/>
<dbReference type="PROSITE" id="PS50089">
    <property type="entry name" value="ZF_RING_2"/>
    <property type="match status" value="2"/>
</dbReference>
<feature type="coiled-coil region" evidence="5">
    <location>
        <begin position="813"/>
        <end position="847"/>
    </location>
</feature>
<dbReference type="HOGENOM" id="CLU_304238_0_0_1"/>
<dbReference type="InterPro" id="IPR027370">
    <property type="entry name" value="Znf-RING_euk"/>
</dbReference>
<dbReference type="AlphaFoldDB" id="G0N3R4"/>
<dbReference type="PANTHER" id="PTHR25462:SF305">
    <property type="entry name" value="RING-TYPE DOMAIN-CONTAINING PROTEIN"/>
    <property type="match status" value="1"/>
</dbReference>
<dbReference type="PROSITE" id="PS00518">
    <property type="entry name" value="ZF_RING_1"/>
    <property type="match status" value="2"/>
</dbReference>
<evidence type="ECO:0000256" key="5">
    <source>
        <dbReference type="SAM" id="Coils"/>
    </source>
</evidence>
<feature type="domain" description="B box-type" evidence="8">
    <location>
        <begin position="214"/>
        <end position="260"/>
    </location>
</feature>
<gene>
    <name evidence="9" type="ORF">CAEBREN_05372</name>
</gene>
<feature type="coiled-coil region" evidence="5">
    <location>
        <begin position="396"/>
        <end position="423"/>
    </location>
</feature>
<feature type="region of interest" description="Disordered" evidence="6">
    <location>
        <begin position="451"/>
        <end position="475"/>
    </location>
</feature>
<evidence type="ECO:0000256" key="2">
    <source>
        <dbReference type="ARBA" id="ARBA00022771"/>
    </source>
</evidence>
<accession>G0N3R4</accession>
<dbReference type="InterPro" id="IPR047153">
    <property type="entry name" value="TRIM45/56/19-like"/>
</dbReference>
<feature type="domain" description="RING-type" evidence="7">
    <location>
        <begin position="624"/>
        <end position="674"/>
    </location>
</feature>
<dbReference type="SMART" id="SM00336">
    <property type="entry name" value="BBOX"/>
    <property type="match status" value="4"/>
</dbReference>
<evidence type="ECO:0000259" key="7">
    <source>
        <dbReference type="PROSITE" id="PS50089"/>
    </source>
</evidence>
<evidence type="ECO:0000259" key="8">
    <source>
        <dbReference type="PROSITE" id="PS50119"/>
    </source>
</evidence>
<feature type="coiled-coil region" evidence="5">
    <location>
        <begin position="891"/>
        <end position="922"/>
    </location>
</feature>
<keyword evidence="1" id="KW-0479">Metal-binding</keyword>
<dbReference type="Gene3D" id="3.30.40.10">
    <property type="entry name" value="Zinc/RING finger domain, C3HC4 (zinc finger)"/>
    <property type="match status" value="2"/>
</dbReference>